<dbReference type="PANTHER" id="PTHR24072">
    <property type="entry name" value="RHO FAMILY GTPASE"/>
    <property type="match status" value="1"/>
</dbReference>
<evidence type="ECO:0000256" key="2">
    <source>
        <dbReference type="ARBA" id="ARBA00023134"/>
    </source>
</evidence>
<dbReference type="GO" id="GO:0007264">
    <property type="term" value="P:small GTPase-mediated signal transduction"/>
    <property type="evidence" value="ECO:0007669"/>
    <property type="project" value="InterPro"/>
</dbReference>
<dbReference type="InterPro" id="IPR005225">
    <property type="entry name" value="Small_GTP-bd"/>
</dbReference>
<evidence type="ECO:0000256" key="1">
    <source>
        <dbReference type="ARBA" id="ARBA00022741"/>
    </source>
</evidence>
<dbReference type="Pfam" id="PF00071">
    <property type="entry name" value="Ras"/>
    <property type="match status" value="1"/>
</dbReference>
<dbReference type="GO" id="GO:0003924">
    <property type="term" value="F:GTPase activity"/>
    <property type="evidence" value="ECO:0007669"/>
    <property type="project" value="InterPro"/>
</dbReference>
<dbReference type="SMART" id="SM00174">
    <property type="entry name" value="RHO"/>
    <property type="match status" value="1"/>
</dbReference>
<proteinExistence type="predicted"/>
<keyword evidence="4" id="KW-1185">Reference proteome</keyword>
<dbReference type="SMART" id="SM00173">
    <property type="entry name" value="RAS"/>
    <property type="match status" value="1"/>
</dbReference>
<keyword evidence="1" id="KW-0547">Nucleotide-binding</keyword>
<dbReference type="PROSITE" id="PS51421">
    <property type="entry name" value="RAS"/>
    <property type="match status" value="1"/>
</dbReference>
<organism evidence="3 4">
    <name type="scientific">Clytia hemisphaerica</name>
    <dbReference type="NCBI Taxonomy" id="252671"/>
    <lineage>
        <taxon>Eukaryota</taxon>
        <taxon>Metazoa</taxon>
        <taxon>Cnidaria</taxon>
        <taxon>Hydrozoa</taxon>
        <taxon>Hydroidolina</taxon>
        <taxon>Leptothecata</taxon>
        <taxon>Obeliida</taxon>
        <taxon>Clytiidae</taxon>
        <taxon>Clytia</taxon>
    </lineage>
</organism>
<dbReference type="PRINTS" id="PR00449">
    <property type="entry name" value="RASTRNSFRMNG"/>
</dbReference>
<keyword evidence="2" id="KW-0342">GTP-binding</keyword>
<protein>
    <submittedName>
        <fullName evidence="3">Uncharacterized protein</fullName>
    </submittedName>
</protein>
<dbReference type="OrthoDB" id="8830751at2759"/>
<dbReference type="GeneID" id="136813628"/>
<dbReference type="GO" id="GO:0005525">
    <property type="term" value="F:GTP binding"/>
    <property type="evidence" value="ECO:0007669"/>
    <property type="project" value="UniProtKB-KW"/>
</dbReference>
<dbReference type="CDD" id="cd00157">
    <property type="entry name" value="Rho"/>
    <property type="match status" value="1"/>
</dbReference>
<dbReference type="InterPro" id="IPR001806">
    <property type="entry name" value="Small_GTPase"/>
</dbReference>
<dbReference type="RefSeq" id="XP_066926235.1">
    <property type="nucleotide sequence ID" value="XM_067070134.1"/>
</dbReference>
<dbReference type="Gene3D" id="3.40.50.300">
    <property type="entry name" value="P-loop containing nucleotide triphosphate hydrolases"/>
    <property type="match status" value="1"/>
</dbReference>
<dbReference type="SMART" id="SM00175">
    <property type="entry name" value="RAB"/>
    <property type="match status" value="1"/>
</dbReference>
<dbReference type="PROSITE" id="PS51420">
    <property type="entry name" value="RHO"/>
    <property type="match status" value="1"/>
</dbReference>
<dbReference type="AlphaFoldDB" id="A0A7M5X7M0"/>
<dbReference type="NCBIfam" id="TIGR00231">
    <property type="entry name" value="small_GTP"/>
    <property type="match status" value="1"/>
</dbReference>
<reference evidence="3" key="1">
    <citation type="submission" date="2021-01" db="UniProtKB">
        <authorList>
            <consortium name="EnsemblMetazoa"/>
        </authorList>
    </citation>
    <scope>IDENTIFICATION</scope>
</reference>
<dbReference type="InterPro" id="IPR027417">
    <property type="entry name" value="P-loop_NTPase"/>
</dbReference>
<dbReference type="Proteomes" id="UP000594262">
    <property type="component" value="Unplaced"/>
</dbReference>
<dbReference type="InterPro" id="IPR003578">
    <property type="entry name" value="Small_GTPase_Rho"/>
</dbReference>
<dbReference type="SUPFAM" id="SSF52540">
    <property type="entry name" value="P-loop containing nucleoside triphosphate hydrolases"/>
    <property type="match status" value="1"/>
</dbReference>
<accession>A0A7M5X7M0</accession>
<sequence>MASSSSPSSSVSMHNLNLQNGHTLSSSLKRHSHSLPYIFEDCNNNESSSYTVLPSKATSPTPLEFAGRYKIVVVGEDNCGKTCLLNSFSRRTFTMDTAVTYDDGVSTIRYGSKQVEFVMWDLSGCSDYDGLRIELYRDTDLFLVCFDIGNSESLDAAIDIWIPEIQFEEPNASFILVGCKHDLRQEYSLPTSPETSSTISPEYRHTVSKSKAEQVARDWGAKDYIECCAKTGYNIPEVFKSAAQVFLASNEDKSNAYGFKGLSMFRRRKSNDTSEIFYSSYESSTPCRFYPSYATKSYLRRASDAST</sequence>
<evidence type="ECO:0000313" key="3">
    <source>
        <dbReference type="EnsemblMetazoa" id="CLYHEMP018797.3"/>
    </source>
</evidence>
<dbReference type="PROSITE" id="PS51419">
    <property type="entry name" value="RAB"/>
    <property type="match status" value="1"/>
</dbReference>
<dbReference type="RefSeq" id="XP_066926234.1">
    <property type="nucleotide sequence ID" value="XM_067070133.1"/>
</dbReference>
<evidence type="ECO:0000313" key="4">
    <source>
        <dbReference type="Proteomes" id="UP000594262"/>
    </source>
</evidence>
<dbReference type="EnsemblMetazoa" id="CLYHEMT018797.3">
    <property type="protein sequence ID" value="CLYHEMP018797.3"/>
    <property type="gene ID" value="CLYHEMG018797"/>
</dbReference>
<name>A0A7M5X7M0_9CNID</name>